<protein>
    <recommendedName>
        <fullName evidence="7">Netrin module non-TIMP type domain-containing protein</fullName>
    </recommendedName>
</protein>
<dbReference type="InParanoid" id="A0A7M7PGG7"/>
<dbReference type="GeneID" id="105437957"/>
<dbReference type="PANTHER" id="PTHR11844">
    <property type="entry name" value="METALLOPROTEASE INHIBITOR"/>
    <property type="match status" value="1"/>
</dbReference>
<keyword evidence="5" id="KW-0472">Membrane</keyword>
<dbReference type="Proteomes" id="UP000007110">
    <property type="component" value="Unassembled WGS sequence"/>
</dbReference>
<accession>A0A7M7PGG7</accession>
<evidence type="ECO:0000256" key="5">
    <source>
        <dbReference type="SAM" id="Phobius"/>
    </source>
</evidence>
<evidence type="ECO:0000256" key="4">
    <source>
        <dbReference type="PIRSR" id="PIRSR601820-3"/>
    </source>
</evidence>
<dbReference type="GO" id="GO:0046872">
    <property type="term" value="F:metal ion binding"/>
    <property type="evidence" value="ECO:0007669"/>
    <property type="project" value="UniProtKB-KW"/>
</dbReference>
<feature type="disulfide bond" evidence="4">
    <location>
        <begin position="25"/>
        <end position="113"/>
    </location>
</feature>
<dbReference type="KEGG" id="spu:105437957"/>
<keyword evidence="2" id="KW-0964">Secreted</keyword>
<comment type="subcellular location">
    <subcellularLocation>
        <location evidence="1">Secreted</location>
    </subcellularLocation>
</comment>
<proteinExistence type="predicted"/>
<dbReference type="AlphaFoldDB" id="A0A7M7PGG7"/>
<dbReference type="Pfam" id="PF01759">
    <property type="entry name" value="NTR"/>
    <property type="match status" value="1"/>
</dbReference>
<feature type="chain" id="PRO_5029771961" description="Netrin module non-TIMP type domain-containing protein" evidence="6">
    <location>
        <begin position="23"/>
        <end position="162"/>
    </location>
</feature>
<sequence>MVTLIPASILLLLTTILHPTSGCDCAGEPIFCYSGFGFKGTVTNIRGNVTTQGNLIYNVRISEVYRNSSEGIYVDDTIEINTRSSCGFTDLQENVTYLLSGDFVLGSYHLHVCRSIVVAYNDYIGSESSHEDVDIPCSARSLMASSALVVFIVALFNLIFFH</sequence>
<dbReference type="GO" id="GO:0005576">
    <property type="term" value="C:extracellular region"/>
    <property type="evidence" value="ECO:0007669"/>
    <property type="project" value="UniProtKB-SubCell"/>
</dbReference>
<keyword evidence="9" id="KW-1185">Reference proteome</keyword>
<evidence type="ECO:0000256" key="6">
    <source>
        <dbReference type="SAM" id="SignalP"/>
    </source>
</evidence>
<evidence type="ECO:0000256" key="3">
    <source>
        <dbReference type="PIRSR" id="PIRSR601820-1"/>
    </source>
</evidence>
<keyword evidence="5" id="KW-1133">Transmembrane helix</keyword>
<organism evidence="8 9">
    <name type="scientific">Strongylocentrotus purpuratus</name>
    <name type="common">Purple sea urchin</name>
    <dbReference type="NCBI Taxonomy" id="7668"/>
    <lineage>
        <taxon>Eukaryota</taxon>
        <taxon>Metazoa</taxon>
        <taxon>Echinodermata</taxon>
        <taxon>Eleutherozoa</taxon>
        <taxon>Echinozoa</taxon>
        <taxon>Echinoidea</taxon>
        <taxon>Euechinoidea</taxon>
        <taxon>Echinacea</taxon>
        <taxon>Camarodonta</taxon>
        <taxon>Echinidea</taxon>
        <taxon>Strongylocentrotidae</taxon>
        <taxon>Strongylocentrotus</taxon>
    </lineage>
</organism>
<feature type="transmembrane region" description="Helical" evidence="5">
    <location>
        <begin position="142"/>
        <end position="161"/>
    </location>
</feature>
<evidence type="ECO:0000259" key="7">
    <source>
        <dbReference type="Pfam" id="PF01759"/>
    </source>
</evidence>
<dbReference type="EnsemblMetazoa" id="XM_030994105">
    <property type="protein sequence ID" value="XP_030849965"/>
    <property type="gene ID" value="LOC105437957"/>
</dbReference>
<dbReference type="SUPFAM" id="SSF50242">
    <property type="entry name" value="TIMP-like"/>
    <property type="match status" value="1"/>
</dbReference>
<evidence type="ECO:0000313" key="8">
    <source>
        <dbReference type="EnsemblMetazoa" id="XP_030849965"/>
    </source>
</evidence>
<dbReference type="PANTHER" id="PTHR11844:SF25">
    <property type="entry name" value="NTR DOMAIN-CONTAINING PROTEIN"/>
    <property type="match status" value="1"/>
</dbReference>
<keyword evidence="5" id="KW-0812">Transmembrane</keyword>
<dbReference type="InterPro" id="IPR001820">
    <property type="entry name" value="TIMP"/>
</dbReference>
<dbReference type="InterPro" id="IPR008993">
    <property type="entry name" value="TIMP-like_OB-fold"/>
</dbReference>
<dbReference type="GO" id="GO:0008191">
    <property type="term" value="F:metalloendopeptidase inhibitor activity"/>
    <property type="evidence" value="ECO:0007669"/>
    <property type="project" value="InterPro"/>
</dbReference>
<reference evidence="8" key="2">
    <citation type="submission" date="2021-01" db="UniProtKB">
        <authorList>
            <consortium name="EnsemblMetazoa"/>
        </authorList>
    </citation>
    <scope>IDENTIFICATION</scope>
</reference>
<feature type="domain" description="Netrin module non-TIMP type" evidence="7">
    <location>
        <begin position="31"/>
        <end position="102"/>
    </location>
</feature>
<dbReference type="RefSeq" id="XP_030849965.1">
    <property type="nucleotide sequence ID" value="XM_030994105.1"/>
</dbReference>
<dbReference type="Gene3D" id="2.40.50.120">
    <property type="match status" value="1"/>
</dbReference>
<evidence type="ECO:0000256" key="1">
    <source>
        <dbReference type="ARBA" id="ARBA00004613"/>
    </source>
</evidence>
<dbReference type="OrthoDB" id="6041373at2759"/>
<evidence type="ECO:0000256" key="2">
    <source>
        <dbReference type="ARBA" id="ARBA00022525"/>
    </source>
</evidence>
<feature type="disulfide bond" evidence="4">
    <location>
        <begin position="23"/>
        <end position="86"/>
    </location>
</feature>
<feature type="signal peptide" evidence="6">
    <location>
        <begin position="1"/>
        <end position="22"/>
    </location>
</feature>
<dbReference type="InterPro" id="IPR018933">
    <property type="entry name" value="Netrin_module_non-TIMP"/>
</dbReference>
<keyword evidence="3" id="KW-0862">Zinc</keyword>
<name>A0A7M7PGG7_STRPU</name>
<dbReference type="OMA" id="CDCAGEP"/>
<keyword evidence="3" id="KW-0479">Metal-binding</keyword>
<reference evidence="9" key="1">
    <citation type="submission" date="2015-02" db="EMBL/GenBank/DDBJ databases">
        <title>Genome sequencing for Strongylocentrotus purpuratus.</title>
        <authorList>
            <person name="Murali S."/>
            <person name="Liu Y."/>
            <person name="Vee V."/>
            <person name="English A."/>
            <person name="Wang M."/>
            <person name="Skinner E."/>
            <person name="Han Y."/>
            <person name="Muzny D.M."/>
            <person name="Worley K.C."/>
            <person name="Gibbs R.A."/>
        </authorList>
    </citation>
    <scope>NUCLEOTIDE SEQUENCE</scope>
</reference>
<keyword evidence="6" id="KW-0732">Signal</keyword>
<feature type="binding site" evidence="3">
    <location>
        <position position="23"/>
    </location>
    <ligand>
        <name>Zn(2+)</name>
        <dbReference type="ChEBI" id="CHEBI:29105"/>
        <note>ligand shared with metalloproteinase partner</note>
    </ligand>
</feature>
<keyword evidence="4" id="KW-1015">Disulfide bond</keyword>
<evidence type="ECO:0000313" key="9">
    <source>
        <dbReference type="Proteomes" id="UP000007110"/>
    </source>
</evidence>